<dbReference type="Proteomes" id="UP000015453">
    <property type="component" value="Unassembled WGS sequence"/>
</dbReference>
<dbReference type="AlphaFoldDB" id="S8CG03"/>
<keyword evidence="4" id="KW-1185">Reference proteome</keyword>
<feature type="domain" description="VQ" evidence="2">
    <location>
        <begin position="29"/>
        <end position="54"/>
    </location>
</feature>
<dbReference type="EMBL" id="AUSU01005480">
    <property type="protein sequence ID" value="EPS63451.1"/>
    <property type="molecule type" value="Genomic_DNA"/>
</dbReference>
<dbReference type="OrthoDB" id="780193at2759"/>
<proteinExistence type="predicted"/>
<dbReference type="PANTHER" id="PTHR33179:SF58">
    <property type="entry name" value="OS08G0409500 PROTEIN"/>
    <property type="match status" value="1"/>
</dbReference>
<name>S8CG03_9LAMI</name>
<accession>S8CG03</accession>
<protein>
    <recommendedName>
        <fullName evidence="2">VQ domain-containing protein</fullName>
    </recommendedName>
</protein>
<dbReference type="Pfam" id="PF05678">
    <property type="entry name" value="VQ"/>
    <property type="match status" value="1"/>
</dbReference>
<organism evidence="3 4">
    <name type="scientific">Genlisea aurea</name>
    <dbReference type="NCBI Taxonomy" id="192259"/>
    <lineage>
        <taxon>Eukaryota</taxon>
        <taxon>Viridiplantae</taxon>
        <taxon>Streptophyta</taxon>
        <taxon>Embryophyta</taxon>
        <taxon>Tracheophyta</taxon>
        <taxon>Spermatophyta</taxon>
        <taxon>Magnoliopsida</taxon>
        <taxon>eudicotyledons</taxon>
        <taxon>Gunneridae</taxon>
        <taxon>Pentapetalae</taxon>
        <taxon>asterids</taxon>
        <taxon>lamiids</taxon>
        <taxon>Lamiales</taxon>
        <taxon>Lentibulariaceae</taxon>
        <taxon>Genlisea</taxon>
    </lineage>
</organism>
<feature type="region of interest" description="Disordered" evidence="1">
    <location>
        <begin position="1"/>
        <end position="29"/>
    </location>
</feature>
<dbReference type="PANTHER" id="PTHR33179">
    <property type="entry name" value="VQ MOTIF-CONTAINING PROTEIN"/>
    <property type="match status" value="1"/>
</dbReference>
<comment type="caution">
    <text evidence="3">The sequence shown here is derived from an EMBL/GenBank/DDBJ whole genome shotgun (WGS) entry which is preliminary data.</text>
</comment>
<evidence type="ECO:0000259" key="2">
    <source>
        <dbReference type="Pfam" id="PF05678"/>
    </source>
</evidence>
<feature type="non-terminal residue" evidence="3">
    <location>
        <position position="1"/>
    </location>
</feature>
<dbReference type="InterPro" id="IPR039609">
    <property type="entry name" value="VQ_15/22"/>
</dbReference>
<feature type="compositionally biased region" description="Pro residues" evidence="1">
    <location>
        <begin position="1"/>
        <end position="13"/>
    </location>
</feature>
<reference evidence="3 4" key="1">
    <citation type="journal article" date="2013" name="BMC Genomics">
        <title>The miniature genome of a carnivorous plant Genlisea aurea contains a low number of genes and short non-coding sequences.</title>
        <authorList>
            <person name="Leushkin E.V."/>
            <person name="Sutormin R.A."/>
            <person name="Nabieva E.R."/>
            <person name="Penin A.A."/>
            <person name="Kondrashov A.S."/>
            <person name="Logacheva M.D."/>
        </authorList>
    </citation>
    <scope>NUCLEOTIDE SEQUENCE [LARGE SCALE GENOMIC DNA]</scope>
</reference>
<feature type="non-terminal residue" evidence="3">
    <location>
        <position position="85"/>
    </location>
</feature>
<sequence length="85" mass="9506">PAAPPPPPPPPRPSFLFCNPRKRTRVSRRAPTTVLTTDATNFRRMVQEFTGIPTRPFSDGGFPYPRRVNLTDTAGDQIFFSPPQP</sequence>
<evidence type="ECO:0000313" key="4">
    <source>
        <dbReference type="Proteomes" id="UP000015453"/>
    </source>
</evidence>
<dbReference type="InterPro" id="IPR008889">
    <property type="entry name" value="VQ"/>
</dbReference>
<evidence type="ECO:0000256" key="1">
    <source>
        <dbReference type="SAM" id="MobiDB-lite"/>
    </source>
</evidence>
<evidence type="ECO:0000313" key="3">
    <source>
        <dbReference type="EMBL" id="EPS63451.1"/>
    </source>
</evidence>
<gene>
    <name evidence="3" type="ORF">M569_11333</name>
</gene>